<organism evidence="2 3">
    <name type="scientific">Oryza meyeriana var. granulata</name>
    <dbReference type="NCBI Taxonomy" id="110450"/>
    <lineage>
        <taxon>Eukaryota</taxon>
        <taxon>Viridiplantae</taxon>
        <taxon>Streptophyta</taxon>
        <taxon>Embryophyta</taxon>
        <taxon>Tracheophyta</taxon>
        <taxon>Spermatophyta</taxon>
        <taxon>Magnoliopsida</taxon>
        <taxon>Liliopsida</taxon>
        <taxon>Poales</taxon>
        <taxon>Poaceae</taxon>
        <taxon>BOP clade</taxon>
        <taxon>Oryzoideae</taxon>
        <taxon>Oryzeae</taxon>
        <taxon>Oryzinae</taxon>
        <taxon>Oryza</taxon>
        <taxon>Oryza meyeriana</taxon>
    </lineage>
</organism>
<dbReference type="PANTHER" id="PTHR33179">
    <property type="entry name" value="VQ MOTIF-CONTAINING PROTEIN"/>
    <property type="match status" value="1"/>
</dbReference>
<accession>A0A6G1BQR9</accession>
<dbReference type="InterPro" id="IPR008889">
    <property type="entry name" value="VQ"/>
</dbReference>
<dbReference type="PANTHER" id="PTHR33179:SF58">
    <property type="entry name" value="OS08G0409500 PROTEIN"/>
    <property type="match status" value="1"/>
</dbReference>
<dbReference type="InterPro" id="IPR039609">
    <property type="entry name" value="VQ_15/22"/>
</dbReference>
<feature type="domain" description="VQ" evidence="1">
    <location>
        <begin position="85"/>
        <end position="105"/>
    </location>
</feature>
<proteinExistence type="predicted"/>
<dbReference type="Pfam" id="PF05678">
    <property type="entry name" value="VQ"/>
    <property type="match status" value="1"/>
</dbReference>
<comment type="caution">
    <text evidence="2">The sequence shown here is derived from an EMBL/GenBank/DDBJ whole genome shotgun (WGS) entry which is preliminary data.</text>
</comment>
<gene>
    <name evidence="2" type="ORF">E2562_030527</name>
</gene>
<dbReference type="AlphaFoldDB" id="A0A6G1BQR9"/>
<dbReference type="Proteomes" id="UP000479710">
    <property type="component" value="Unassembled WGS sequence"/>
</dbReference>
<protein>
    <recommendedName>
        <fullName evidence="1">VQ domain-containing protein</fullName>
    </recommendedName>
</protein>
<dbReference type="EMBL" id="SPHZ02000012">
    <property type="protein sequence ID" value="KAF0889753.1"/>
    <property type="molecule type" value="Genomic_DNA"/>
</dbReference>
<name>A0A6G1BQR9_9ORYZ</name>
<evidence type="ECO:0000313" key="2">
    <source>
        <dbReference type="EMBL" id="KAF0889753.1"/>
    </source>
</evidence>
<sequence length="135" mass="14602">MVMDEIVEVGLDFDAELRRSSTTARAEIGVGRSRGSRVRLRARASSSPSLSPHSMQAFAEHAGLAQQGVAPLMGGSRKRTRVLWRVSTMVLSTDTSNFRTMVQEFSGIPLAALCQSARTLTFRPPLPHPPPSAPS</sequence>
<reference evidence="2 3" key="1">
    <citation type="submission" date="2019-11" db="EMBL/GenBank/DDBJ databases">
        <title>Whole genome sequence of Oryza granulata.</title>
        <authorList>
            <person name="Li W."/>
        </authorList>
    </citation>
    <scope>NUCLEOTIDE SEQUENCE [LARGE SCALE GENOMIC DNA]</scope>
    <source>
        <strain evidence="3">cv. Menghai</strain>
        <tissue evidence="2">Leaf</tissue>
    </source>
</reference>
<keyword evidence="3" id="KW-1185">Reference proteome</keyword>
<dbReference type="OrthoDB" id="677269at2759"/>
<evidence type="ECO:0000313" key="3">
    <source>
        <dbReference type="Proteomes" id="UP000479710"/>
    </source>
</evidence>
<evidence type="ECO:0000259" key="1">
    <source>
        <dbReference type="Pfam" id="PF05678"/>
    </source>
</evidence>